<evidence type="ECO:0000313" key="1">
    <source>
        <dbReference type="EMBL" id="MED6184863.1"/>
    </source>
</evidence>
<keyword evidence="2" id="KW-1185">Reference proteome</keyword>
<evidence type="ECO:0000313" key="2">
    <source>
        <dbReference type="Proteomes" id="UP001341840"/>
    </source>
</evidence>
<proteinExistence type="predicted"/>
<dbReference type="Proteomes" id="UP001341840">
    <property type="component" value="Unassembled WGS sequence"/>
</dbReference>
<comment type="caution">
    <text evidence="1">The sequence shown here is derived from an EMBL/GenBank/DDBJ whole genome shotgun (WGS) entry which is preliminary data.</text>
</comment>
<protein>
    <submittedName>
        <fullName evidence="1">Uncharacterized protein</fullName>
    </submittedName>
</protein>
<name>A0ABU6WLB6_9FABA</name>
<accession>A0ABU6WLB6</accession>
<reference evidence="1 2" key="1">
    <citation type="journal article" date="2023" name="Plants (Basel)">
        <title>Bridging the Gap: Combining Genomics and Transcriptomics Approaches to Understand Stylosanthes scabra, an Orphan Legume from the Brazilian Caatinga.</title>
        <authorList>
            <person name="Ferreira-Neto J.R.C."/>
            <person name="da Silva M.D."/>
            <person name="Binneck E."/>
            <person name="de Melo N.F."/>
            <person name="da Silva R.H."/>
            <person name="de Melo A.L.T.M."/>
            <person name="Pandolfi V."/>
            <person name="Bustamante F.O."/>
            <person name="Brasileiro-Vidal A.C."/>
            <person name="Benko-Iseppon A.M."/>
        </authorList>
    </citation>
    <scope>NUCLEOTIDE SEQUENCE [LARGE SCALE GENOMIC DNA]</scope>
    <source>
        <tissue evidence="1">Leaves</tissue>
    </source>
</reference>
<gene>
    <name evidence="1" type="ORF">PIB30_051546</name>
</gene>
<sequence>MNVVRGEGRSGKGDSKLEKALGAMGMRGCAWMLKWKGGTVYARVELGIQGIDSNPSESILLRRFPFQIFSKCFEMYDERYVSQKVKEGICGINFLASGNNRLSRRKVPKECLCREISTHDDHMETSNYERLRKARWRNVASSRKYVLRVIQDIY</sequence>
<dbReference type="EMBL" id="JASCZI010181608">
    <property type="protein sequence ID" value="MED6184863.1"/>
    <property type="molecule type" value="Genomic_DNA"/>
</dbReference>
<organism evidence="1 2">
    <name type="scientific">Stylosanthes scabra</name>
    <dbReference type="NCBI Taxonomy" id="79078"/>
    <lineage>
        <taxon>Eukaryota</taxon>
        <taxon>Viridiplantae</taxon>
        <taxon>Streptophyta</taxon>
        <taxon>Embryophyta</taxon>
        <taxon>Tracheophyta</taxon>
        <taxon>Spermatophyta</taxon>
        <taxon>Magnoliopsida</taxon>
        <taxon>eudicotyledons</taxon>
        <taxon>Gunneridae</taxon>
        <taxon>Pentapetalae</taxon>
        <taxon>rosids</taxon>
        <taxon>fabids</taxon>
        <taxon>Fabales</taxon>
        <taxon>Fabaceae</taxon>
        <taxon>Papilionoideae</taxon>
        <taxon>50 kb inversion clade</taxon>
        <taxon>dalbergioids sensu lato</taxon>
        <taxon>Dalbergieae</taxon>
        <taxon>Pterocarpus clade</taxon>
        <taxon>Stylosanthes</taxon>
    </lineage>
</organism>